<dbReference type="CDD" id="cd04647">
    <property type="entry name" value="LbH_MAT_like"/>
    <property type="match status" value="1"/>
</dbReference>
<name>A0AA45WWD8_9CLOT</name>
<dbReference type="PANTHER" id="PTHR23416">
    <property type="entry name" value="SIALIC ACID SYNTHASE-RELATED"/>
    <property type="match status" value="1"/>
</dbReference>
<dbReference type="InterPro" id="IPR001451">
    <property type="entry name" value="Hexapep"/>
</dbReference>
<comment type="similarity">
    <text evidence="1">Belongs to the transferase hexapeptide repeat family.</text>
</comment>
<dbReference type="Pfam" id="PF00132">
    <property type="entry name" value="Hexapep"/>
    <property type="match status" value="1"/>
</dbReference>
<proteinExistence type="inferred from homology"/>
<keyword evidence="2" id="KW-0808">Transferase</keyword>
<dbReference type="AlphaFoldDB" id="A0AA45WWD8"/>
<dbReference type="SUPFAM" id="SSF51161">
    <property type="entry name" value="Trimeric LpxA-like enzymes"/>
    <property type="match status" value="1"/>
</dbReference>
<evidence type="ECO:0000313" key="4">
    <source>
        <dbReference type="Proteomes" id="UP001158066"/>
    </source>
</evidence>
<protein>
    <submittedName>
        <fullName evidence="3">Acetyltransferase (Isoleucine patch superfamily)</fullName>
    </submittedName>
</protein>
<organism evidence="3 4">
    <name type="scientific">Anoxynatronum buryatiense</name>
    <dbReference type="NCBI Taxonomy" id="489973"/>
    <lineage>
        <taxon>Bacteria</taxon>
        <taxon>Bacillati</taxon>
        <taxon>Bacillota</taxon>
        <taxon>Clostridia</taxon>
        <taxon>Eubacteriales</taxon>
        <taxon>Clostridiaceae</taxon>
        <taxon>Anoxynatronum</taxon>
    </lineage>
</organism>
<evidence type="ECO:0000256" key="1">
    <source>
        <dbReference type="ARBA" id="ARBA00007274"/>
    </source>
</evidence>
<dbReference type="PANTHER" id="PTHR23416:SF23">
    <property type="entry name" value="ACETYLTRANSFERASE C18B11.09C-RELATED"/>
    <property type="match status" value="1"/>
</dbReference>
<dbReference type="Gene3D" id="2.160.10.10">
    <property type="entry name" value="Hexapeptide repeat proteins"/>
    <property type="match status" value="1"/>
</dbReference>
<dbReference type="InterPro" id="IPR011004">
    <property type="entry name" value="Trimer_LpxA-like_sf"/>
</dbReference>
<dbReference type="GO" id="GO:0008374">
    <property type="term" value="F:O-acyltransferase activity"/>
    <property type="evidence" value="ECO:0007669"/>
    <property type="project" value="TreeGrafter"/>
</dbReference>
<dbReference type="Proteomes" id="UP001158066">
    <property type="component" value="Unassembled WGS sequence"/>
</dbReference>
<sequence length="195" mass="21532">MTQNGRGRDKFKRYRRVLLLFSSFYKILPIRFRIKLLEIHRNTNGLIGLVIRYSLLKSVAQKCGDNVMIQPGVYLLSPDKLQIGNNVSIHPMCYIDSTGEIAIGNDVSIAHGTTIMSTTHNYGDRTIPIKDQGINHARVTIEDNVWIGAKVVVLSGVKIASGCILGAGTVITKDTNNDFIYGGVPSKQIKGRFEG</sequence>
<dbReference type="GO" id="GO:0005829">
    <property type="term" value="C:cytosol"/>
    <property type="evidence" value="ECO:0007669"/>
    <property type="project" value="TreeGrafter"/>
</dbReference>
<dbReference type="RefSeq" id="WP_283409273.1">
    <property type="nucleotide sequence ID" value="NZ_FXUF01000006.1"/>
</dbReference>
<dbReference type="EMBL" id="FXUF01000006">
    <property type="protein sequence ID" value="SMP56752.1"/>
    <property type="molecule type" value="Genomic_DNA"/>
</dbReference>
<dbReference type="InterPro" id="IPR051159">
    <property type="entry name" value="Hexapeptide_acetyltransf"/>
</dbReference>
<gene>
    <name evidence="3" type="ORF">SAMN06296020_106105</name>
</gene>
<comment type="caution">
    <text evidence="3">The sequence shown here is derived from an EMBL/GenBank/DDBJ whole genome shotgun (WGS) entry which is preliminary data.</text>
</comment>
<evidence type="ECO:0000256" key="2">
    <source>
        <dbReference type="ARBA" id="ARBA00022679"/>
    </source>
</evidence>
<evidence type="ECO:0000313" key="3">
    <source>
        <dbReference type="EMBL" id="SMP56752.1"/>
    </source>
</evidence>
<reference evidence="3" key="1">
    <citation type="submission" date="2017-05" db="EMBL/GenBank/DDBJ databases">
        <authorList>
            <person name="Varghese N."/>
            <person name="Submissions S."/>
        </authorList>
    </citation>
    <scope>NUCLEOTIDE SEQUENCE</scope>
    <source>
        <strain evidence="3">Su22</strain>
    </source>
</reference>
<accession>A0AA45WWD8</accession>
<keyword evidence="4" id="KW-1185">Reference proteome</keyword>